<evidence type="ECO:0000313" key="2">
    <source>
        <dbReference type="Proteomes" id="UP000724874"/>
    </source>
</evidence>
<keyword evidence="2" id="KW-1185">Reference proteome</keyword>
<dbReference type="Proteomes" id="UP000724874">
    <property type="component" value="Unassembled WGS sequence"/>
</dbReference>
<accession>A0A9P5P043</accession>
<dbReference type="OrthoDB" id="3258386at2759"/>
<reference evidence="1" key="1">
    <citation type="submission" date="2020-11" db="EMBL/GenBank/DDBJ databases">
        <authorList>
            <consortium name="DOE Joint Genome Institute"/>
            <person name="Ahrendt S."/>
            <person name="Riley R."/>
            <person name="Andreopoulos W."/>
            <person name="LaButti K."/>
            <person name="Pangilinan J."/>
            <person name="Ruiz-duenas F.J."/>
            <person name="Barrasa J.M."/>
            <person name="Sanchez-Garcia M."/>
            <person name="Camarero S."/>
            <person name="Miyauchi S."/>
            <person name="Serrano A."/>
            <person name="Linde D."/>
            <person name="Babiker R."/>
            <person name="Drula E."/>
            <person name="Ayuso-Fernandez I."/>
            <person name="Pacheco R."/>
            <person name="Padilla G."/>
            <person name="Ferreira P."/>
            <person name="Barriuso J."/>
            <person name="Kellner H."/>
            <person name="Castanera R."/>
            <person name="Alfaro M."/>
            <person name="Ramirez L."/>
            <person name="Pisabarro A.G."/>
            <person name="Kuo A."/>
            <person name="Tritt A."/>
            <person name="Lipzen A."/>
            <person name="He G."/>
            <person name="Yan M."/>
            <person name="Ng V."/>
            <person name="Cullen D."/>
            <person name="Martin F."/>
            <person name="Rosso M.-N."/>
            <person name="Henrissat B."/>
            <person name="Hibbett D."/>
            <person name="Martinez A.T."/>
            <person name="Grigoriev I.V."/>
        </authorList>
    </citation>
    <scope>NUCLEOTIDE SEQUENCE</scope>
    <source>
        <strain evidence="1">AH 44721</strain>
    </source>
</reference>
<dbReference type="InterPro" id="IPR032675">
    <property type="entry name" value="LRR_dom_sf"/>
</dbReference>
<evidence type="ECO:0000313" key="1">
    <source>
        <dbReference type="EMBL" id="KAF8909766.1"/>
    </source>
</evidence>
<organism evidence="1 2">
    <name type="scientific">Gymnopilus junonius</name>
    <name type="common">Spectacular rustgill mushroom</name>
    <name type="synonym">Gymnopilus spectabilis subsp. junonius</name>
    <dbReference type="NCBI Taxonomy" id="109634"/>
    <lineage>
        <taxon>Eukaryota</taxon>
        <taxon>Fungi</taxon>
        <taxon>Dikarya</taxon>
        <taxon>Basidiomycota</taxon>
        <taxon>Agaricomycotina</taxon>
        <taxon>Agaricomycetes</taxon>
        <taxon>Agaricomycetidae</taxon>
        <taxon>Agaricales</taxon>
        <taxon>Agaricineae</taxon>
        <taxon>Hymenogastraceae</taxon>
        <taxon>Gymnopilus</taxon>
    </lineage>
</organism>
<dbReference type="SUPFAM" id="SSF52047">
    <property type="entry name" value="RNI-like"/>
    <property type="match status" value="1"/>
</dbReference>
<dbReference type="AlphaFoldDB" id="A0A9P5P043"/>
<comment type="caution">
    <text evidence="1">The sequence shown here is derived from an EMBL/GenBank/DDBJ whole genome shotgun (WGS) entry which is preliminary data.</text>
</comment>
<sequence length="473" mass="53531">MFSGPALQVLWHTIYNPIPLLFTMPADLLQIEEIDERHSDFGRCRTLTFKRDPNPEYWKRFDTYAPFVHKMGFLDQKSRYWANFLVLSHRVCRVLSQRSLQAALLPGLQSLNVSSNDLPYISFFFNPHLRSIRLVMSPDLITPLCILAAEIPIHAPNLERLQLVENTAWQPAQKVLFKPGLSKLLYTLNLREFTCDFIELDDELIWCLLTMPSLIVIGISTDILTLKQNLLRHPLKEPRITSFNLWCDTFKKGALVSVASLLHPDNMTALRITFTAPSSHPPAEELSGFLAIIGKQCSPSLLADLQLDTAASRHPAAAITFNMIRNLLPFSHLRNLNFSAHPFDLTDDEIKQLAMAWPLLETLCVNTDPLAGPPPQTSLNGLLWLATYCRQLKSLEFRFDETCGQVLPEEMGAAANHRLLFLSVGSSLIENPDKVAKFLACTFPGLSLLMFSHSSDDINHERWSEVQAQIQFA</sequence>
<proteinExistence type="predicted"/>
<gene>
    <name evidence="1" type="ORF">CPB84DRAFT_1765436</name>
</gene>
<dbReference type="EMBL" id="JADNYJ010000008">
    <property type="protein sequence ID" value="KAF8909766.1"/>
    <property type="molecule type" value="Genomic_DNA"/>
</dbReference>
<protein>
    <submittedName>
        <fullName evidence="1">Uncharacterized protein</fullName>
    </submittedName>
</protein>
<name>A0A9P5P043_GYMJU</name>
<dbReference type="Gene3D" id="3.80.10.10">
    <property type="entry name" value="Ribonuclease Inhibitor"/>
    <property type="match status" value="1"/>
</dbReference>